<dbReference type="InterPro" id="IPR052210">
    <property type="entry name" value="LysM1-like"/>
</dbReference>
<protein>
    <recommendedName>
        <fullName evidence="5">LysM domain-containing protein</fullName>
    </recommendedName>
</protein>
<feature type="region of interest" description="Disordered" evidence="4">
    <location>
        <begin position="97"/>
        <end position="119"/>
    </location>
</feature>
<feature type="domain" description="LysM" evidence="5">
    <location>
        <begin position="561"/>
        <end position="607"/>
    </location>
</feature>
<dbReference type="InterPro" id="IPR018392">
    <property type="entry name" value="LysM"/>
</dbReference>
<reference evidence="6" key="2">
    <citation type="journal article" date="2023" name="IMA Fungus">
        <title>Comparative genomic study of the Penicillium genus elucidates a diverse pangenome and 15 lateral gene transfer events.</title>
        <authorList>
            <person name="Petersen C."/>
            <person name="Sorensen T."/>
            <person name="Nielsen M.R."/>
            <person name="Sondergaard T.E."/>
            <person name="Sorensen J.L."/>
            <person name="Fitzpatrick D.A."/>
            <person name="Frisvad J.C."/>
            <person name="Nielsen K.L."/>
        </authorList>
    </citation>
    <scope>NUCLEOTIDE SEQUENCE</scope>
    <source>
        <strain evidence="6">IBT 30069</strain>
    </source>
</reference>
<dbReference type="OrthoDB" id="5985073at2759"/>
<evidence type="ECO:0000256" key="3">
    <source>
        <dbReference type="ARBA" id="ARBA00023026"/>
    </source>
</evidence>
<dbReference type="Proteomes" id="UP001149165">
    <property type="component" value="Unassembled WGS sequence"/>
</dbReference>
<sequence length="610" mass="65493">MFGKKYAALVGALGVSSTFASPAYRVKRDETPKFPHDSATTEYCTWWWDNDGSVACENMPSAWGMSMKDFLRWNPSITASCGNFLKDHSYCVEAFGEPEPQPTSTTTTTAGPPGPTQPGQIETCNRWDMVKDGDTCDTYTNKYSGLTRQNLVDWNTEIGDRCQYLWVDYYVSSSLVVHLLNLLLTLPDQICTGVEGWKPTGTITSGSPTATNGIATPSPTQPGMVDNCDAFYIVKDGDDCTSIATKNGITKAQFLEWNTGVGAGCSSLWLDYYVCVSIIGHTPSNTVSTPTTATPTNGVVTPTPTRPGIVGNCDSFHKVIDGDTCSGIARSAGISLAQLVEYNPEIKSDCSGLWLDYYICVSIIGVGPTTTTTKPIAPTNGVTTPTPIRPGMVDNCDAFHMVVDGDECGNIAHKYGIAMSQFTQWNPEIKSDCSGLWADYYVCVSIIGIDPKPVTTTTTSAGNGIATPTPTRAGMVGNCDAFYMVKSGDECGKIASAHGITTDQLYKWNTEIGTTCSGLWPDYYICVSIVGVDPKPSTTSKGNGVATPTPIQTGMVGNCNKFHKVGSKDNCETIAKAAGITLNNFYTWNKAIGTTCKNLWLDNYVCIGVM</sequence>
<dbReference type="CDD" id="cd00118">
    <property type="entry name" value="LysM"/>
    <property type="match status" value="5"/>
</dbReference>
<name>A0A9W9K964_9EURO</name>
<evidence type="ECO:0000259" key="5">
    <source>
        <dbReference type="PROSITE" id="PS51782"/>
    </source>
</evidence>
<reference evidence="6" key="1">
    <citation type="submission" date="2022-11" db="EMBL/GenBank/DDBJ databases">
        <authorList>
            <person name="Petersen C."/>
        </authorList>
    </citation>
    <scope>NUCLEOTIDE SEQUENCE</scope>
    <source>
        <strain evidence="6">IBT 30069</strain>
    </source>
</reference>
<keyword evidence="7" id="KW-1185">Reference proteome</keyword>
<feature type="compositionally biased region" description="Low complexity" evidence="4">
    <location>
        <begin position="102"/>
        <end position="119"/>
    </location>
</feature>
<dbReference type="InterPro" id="IPR036779">
    <property type="entry name" value="LysM_dom_sf"/>
</dbReference>
<evidence type="ECO:0000313" key="7">
    <source>
        <dbReference type="Proteomes" id="UP001149165"/>
    </source>
</evidence>
<dbReference type="GO" id="GO:0008061">
    <property type="term" value="F:chitin binding"/>
    <property type="evidence" value="ECO:0007669"/>
    <property type="project" value="UniProtKB-KW"/>
</dbReference>
<feature type="domain" description="LysM" evidence="5">
    <location>
        <begin position="315"/>
        <end position="361"/>
    </location>
</feature>
<dbReference type="SMART" id="SM00257">
    <property type="entry name" value="LysM"/>
    <property type="match status" value="5"/>
</dbReference>
<evidence type="ECO:0000256" key="4">
    <source>
        <dbReference type="SAM" id="MobiDB-lite"/>
    </source>
</evidence>
<feature type="domain" description="LysM" evidence="5">
    <location>
        <begin position="398"/>
        <end position="444"/>
    </location>
</feature>
<dbReference type="PANTHER" id="PTHR34997:SF2">
    <property type="entry name" value="LYSM DOMAIN-CONTAINING PROTEIN-RELATED"/>
    <property type="match status" value="1"/>
</dbReference>
<feature type="domain" description="LysM" evidence="5">
    <location>
        <begin position="481"/>
        <end position="527"/>
    </location>
</feature>
<comment type="caution">
    <text evidence="6">The sequence shown here is derived from an EMBL/GenBank/DDBJ whole genome shotgun (WGS) entry which is preliminary data.</text>
</comment>
<keyword evidence="2" id="KW-0732">Signal</keyword>
<feature type="domain" description="LysM" evidence="5">
    <location>
        <begin position="230"/>
        <end position="276"/>
    </location>
</feature>
<dbReference type="EMBL" id="JAPQKH010000005">
    <property type="protein sequence ID" value="KAJ5096662.1"/>
    <property type="molecule type" value="Genomic_DNA"/>
</dbReference>
<evidence type="ECO:0000256" key="1">
    <source>
        <dbReference type="ARBA" id="ARBA00022669"/>
    </source>
</evidence>
<proteinExistence type="predicted"/>
<evidence type="ECO:0000313" key="6">
    <source>
        <dbReference type="EMBL" id="KAJ5096662.1"/>
    </source>
</evidence>
<dbReference type="PANTHER" id="PTHR34997">
    <property type="entry name" value="AM15"/>
    <property type="match status" value="1"/>
</dbReference>
<evidence type="ECO:0000256" key="2">
    <source>
        <dbReference type="ARBA" id="ARBA00022729"/>
    </source>
</evidence>
<dbReference type="Gene3D" id="3.10.350.10">
    <property type="entry name" value="LysM domain"/>
    <property type="match status" value="7"/>
</dbReference>
<dbReference type="SUPFAM" id="SSF54106">
    <property type="entry name" value="LysM domain"/>
    <property type="match status" value="5"/>
</dbReference>
<dbReference type="Pfam" id="PF01476">
    <property type="entry name" value="LysM"/>
    <property type="match status" value="5"/>
</dbReference>
<dbReference type="PROSITE" id="PS51782">
    <property type="entry name" value="LYSM"/>
    <property type="match status" value="5"/>
</dbReference>
<dbReference type="AlphaFoldDB" id="A0A9W9K964"/>
<accession>A0A9W9K964</accession>
<gene>
    <name evidence="6" type="ORF">N7456_007383</name>
</gene>
<keyword evidence="3" id="KW-0843">Virulence</keyword>
<organism evidence="6 7">
    <name type="scientific">Penicillium angulare</name>
    <dbReference type="NCBI Taxonomy" id="116970"/>
    <lineage>
        <taxon>Eukaryota</taxon>
        <taxon>Fungi</taxon>
        <taxon>Dikarya</taxon>
        <taxon>Ascomycota</taxon>
        <taxon>Pezizomycotina</taxon>
        <taxon>Eurotiomycetes</taxon>
        <taxon>Eurotiomycetidae</taxon>
        <taxon>Eurotiales</taxon>
        <taxon>Aspergillaceae</taxon>
        <taxon>Penicillium</taxon>
    </lineage>
</organism>
<keyword evidence="1" id="KW-0147">Chitin-binding</keyword>